<gene>
    <name evidence="2" type="ORF">SADUNF_Sadunf06G0049500</name>
</gene>
<dbReference type="OrthoDB" id="10500170at2759"/>
<evidence type="ECO:0000313" key="3">
    <source>
        <dbReference type="Proteomes" id="UP000657918"/>
    </source>
</evidence>
<keyword evidence="3" id="KW-1185">Reference proteome</keyword>
<name>A0A835K7E9_9ROSI</name>
<accession>A0A835K7E9</accession>
<evidence type="ECO:0000256" key="1">
    <source>
        <dbReference type="SAM" id="Phobius"/>
    </source>
</evidence>
<keyword evidence="1" id="KW-1133">Transmembrane helix</keyword>
<keyword evidence="1" id="KW-0812">Transmembrane</keyword>
<feature type="transmembrane region" description="Helical" evidence="1">
    <location>
        <begin position="39"/>
        <end position="60"/>
    </location>
</feature>
<sequence>MIVWYLLTGQKHSLRVFDSVGIMIPGAFVAGSLHLSSDAYGFAAVHVANICTIIYLASIAR</sequence>
<keyword evidence="1" id="KW-0472">Membrane</keyword>
<dbReference type="Proteomes" id="UP000657918">
    <property type="component" value="Unassembled WGS sequence"/>
</dbReference>
<feature type="transmembrane region" description="Helical" evidence="1">
    <location>
        <begin position="12"/>
        <end position="33"/>
    </location>
</feature>
<protein>
    <submittedName>
        <fullName evidence="2">Uncharacterized protein</fullName>
    </submittedName>
</protein>
<evidence type="ECO:0000313" key="2">
    <source>
        <dbReference type="EMBL" id="KAF9679769.1"/>
    </source>
</evidence>
<dbReference type="EMBL" id="JADGMS010000006">
    <property type="protein sequence ID" value="KAF9679769.1"/>
    <property type="molecule type" value="Genomic_DNA"/>
</dbReference>
<organism evidence="2 3">
    <name type="scientific">Salix dunnii</name>
    <dbReference type="NCBI Taxonomy" id="1413687"/>
    <lineage>
        <taxon>Eukaryota</taxon>
        <taxon>Viridiplantae</taxon>
        <taxon>Streptophyta</taxon>
        <taxon>Embryophyta</taxon>
        <taxon>Tracheophyta</taxon>
        <taxon>Spermatophyta</taxon>
        <taxon>Magnoliopsida</taxon>
        <taxon>eudicotyledons</taxon>
        <taxon>Gunneridae</taxon>
        <taxon>Pentapetalae</taxon>
        <taxon>rosids</taxon>
        <taxon>fabids</taxon>
        <taxon>Malpighiales</taxon>
        <taxon>Salicaceae</taxon>
        <taxon>Saliceae</taxon>
        <taxon>Salix</taxon>
    </lineage>
</organism>
<reference evidence="2 3" key="1">
    <citation type="submission" date="2020-10" db="EMBL/GenBank/DDBJ databases">
        <title>Plant Genome Project.</title>
        <authorList>
            <person name="Zhang R.-G."/>
        </authorList>
    </citation>
    <scope>NUCLEOTIDE SEQUENCE [LARGE SCALE GENOMIC DNA]</scope>
    <source>
        <strain evidence="2">FAFU-HL-1</strain>
        <tissue evidence="2">Leaf</tissue>
    </source>
</reference>
<comment type="caution">
    <text evidence="2">The sequence shown here is derived from an EMBL/GenBank/DDBJ whole genome shotgun (WGS) entry which is preliminary data.</text>
</comment>
<dbReference type="AlphaFoldDB" id="A0A835K7E9"/>
<proteinExistence type="predicted"/>